<accession>A0A6D2I4A1</accession>
<dbReference type="AlphaFoldDB" id="A0A6D2I4A1"/>
<dbReference type="Pfam" id="PF21192">
    <property type="entry name" value="OB_NMD3"/>
    <property type="match status" value="1"/>
</dbReference>
<dbReference type="GO" id="GO:0000055">
    <property type="term" value="P:ribosomal large subunit export from nucleus"/>
    <property type="evidence" value="ECO:0007669"/>
    <property type="project" value="TreeGrafter"/>
</dbReference>
<gene>
    <name evidence="2" type="ORF">MERR_LOCUS8893</name>
</gene>
<dbReference type="Proteomes" id="UP000467841">
    <property type="component" value="Unassembled WGS sequence"/>
</dbReference>
<dbReference type="OrthoDB" id="203821at2759"/>
<dbReference type="GO" id="GO:0005634">
    <property type="term" value="C:nucleus"/>
    <property type="evidence" value="ECO:0007669"/>
    <property type="project" value="TreeGrafter"/>
</dbReference>
<feature type="domain" description="60S ribosomal export protein NMD3 OB-fold" evidence="1">
    <location>
        <begin position="34"/>
        <end position="121"/>
    </location>
</feature>
<evidence type="ECO:0000313" key="3">
    <source>
        <dbReference type="Proteomes" id="UP000467841"/>
    </source>
</evidence>
<reference evidence="2" key="1">
    <citation type="submission" date="2020-01" db="EMBL/GenBank/DDBJ databases">
        <authorList>
            <person name="Mishra B."/>
        </authorList>
    </citation>
    <scope>NUCLEOTIDE SEQUENCE [LARGE SCALE GENOMIC DNA]</scope>
</reference>
<dbReference type="InterPro" id="IPR039768">
    <property type="entry name" value="Nmd3"/>
</dbReference>
<evidence type="ECO:0000313" key="2">
    <source>
        <dbReference type="EMBL" id="CAA7021658.1"/>
    </source>
</evidence>
<dbReference type="PANTHER" id="PTHR12746:SF2">
    <property type="entry name" value="60S RIBOSOMAL EXPORT PROTEIN NMD3"/>
    <property type="match status" value="1"/>
</dbReference>
<protein>
    <recommendedName>
        <fullName evidence="1">60S ribosomal export protein NMD3 OB-fold domain-containing protein</fullName>
    </recommendedName>
</protein>
<comment type="caution">
    <text evidence="2">The sequence shown here is derived from an EMBL/GenBank/DDBJ whole genome shotgun (WGS) entry which is preliminary data.</text>
</comment>
<dbReference type="GO" id="GO:0005737">
    <property type="term" value="C:cytoplasm"/>
    <property type="evidence" value="ECO:0007669"/>
    <property type="project" value="TreeGrafter"/>
</dbReference>
<dbReference type="EMBL" id="CACVBM020000643">
    <property type="protein sequence ID" value="CAA7021658.1"/>
    <property type="molecule type" value="Genomic_DNA"/>
</dbReference>
<dbReference type="GO" id="GO:0043023">
    <property type="term" value="F:ribosomal large subunit binding"/>
    <property type="evidence" value="ECO:0007669"/>
    <property type="project" value="InterPro"/>
</dbReference>
<organism evidence="2 3">
    <name type="scientific">Microthlaspi erraticum</name>
    <dbReference type="NCBI Taxonomy" id="1685480"/>
    <lineage>
        <taxon>Eukaryota</taxon>
        <taxon>Viridiplantae</taxon>
        <taxon>Streptophyta</taxon>
        <taxon>Embryophyta</taxon>
        <taxon>Tracheophyta</taxon>
        <taxon>Spermatophyta</taxon>
        <taxon>Magnoliopsida</taxon>
        <taxon>eudicotyledons</taxon>
        <taxon>Gunneridae</taxon>
        <taxon>Pentapetalae</taxon>
        <taxon>rosids</taxon>
        <taxon>malvids</taxon>
        <taxon>Brassicales</taxon>
        <taxon>Brassicaceae</taxon>
        <taxon>Coluteocarpeae</taxon>
        <taxon>Microthlaspi</taxon>
    </lineage>
</organism>
<dbReference type="InterPro" id="IPR048898">
    <property type="entry name" value="OB_NMD3"/>
</dbReference>
<proteinExistence type="predicted"/>
<keyword evidence="3" id="KW-1185">Reference proteome</keyword>
<dbReference type="PANTHER" id="PTHR12746">
    <property type="entry name" value="NONSENSE-MEDIATED MRNA DECAY PROTEIN 3"/>
    <property type="match status" value="1"/>
</dbReference>
<evidence type="ECO:0000259" key="1">
    <source>
        <dbReference type="Pfam" id="PF21192"/>
    </source>
</evidence>
<name>A0A6D2I4A1_9BRAS</name>
<sequence>MLTYRTLQHAVKTQRRHQERHVLTTGMAHQALDRYFVFDVEAPIGEATFGEQKYALSYVQIARESDIWKMFYVQTHLGHILKPGDQALGYDVYGENVNDNEMEKYRLSVKNGLPEAILIKKCYDEQRERKQRKTRTWKIKSLPMEMDESRGGRGGDPDKMIIN</sequence>